<name>A0A377UYH6_KLEPN</name>
<reference evidence="2 3" key="1">
    <citation type="submission" date="2018-06" db="EMBL/GenBank/DDBJ databases">
        <authorList>
            <consortium name="Pathogen Informatics"/>
            <person name="Doyle S."/>
        </authorList>
    </citation>
    <scope>NUCLEOTIDE SEQUENCE [LARGE SCALE GENOMIC DNA]</scope>
    <source>
        <strain evidence="2 3">NCTC13443</strain>
    </source>
</reference>
<dbReference type="GO" id="GO:0006355">
    <property type="term" value="P:regulation of DNA-templated transcription"/>
    <property type="evidence" value="ECO:0007669"/>
    <property type="project" value="InterPro"/>
</dbReference>
<dbReference type="Pfam" id="PF00158">
    <property type="entry name" value="Sigma54_activat"/>
    <property type="match status" value="1"/>
</dbReference>
<dbReference type="InterPro" id="IPR002078">
    <property type="entry name" value="Sigma_54_int"/>
</dbReference>
<evidence type="ECO:0000313" key="3">
    <source>
        <dbReference type="Proteomes" id="UP000255518"/>
    </source>
</evidence>
<dbReference type="AlphaFoldDB" id="A0A377UYH6"/>
<proteinExistence type="predicted"/>
<feature type="domain" description="Sigma-54 factor interaction" evidence="1">
    <location>
        <begin position="115"/>
        <end position="181"/>
    </location>
</feature>
<evidence type="ECO:0000259" key="1">
    <source>
        <dbReference type="Pfam" id="PF00158"/>
    </source>
</evidence>
<dbReference type="Proteomes" id="UP000255518">
    <property type="component" value="Unassembled WGS sequence"/>
</dbReference>
<gene>
    <name evidence="2" type="ORF">NCTC13443_01480</name>
</gene>
<dbReference type="GO" id="GO:0005524">
    <property type="term" value="F:ATP binding"/>
    <property type="evidence" value="ECO:0007669"/>
    <property type="project" value="InterPro"/>
</dbReference>
<dbReference type="EMBL" id="UGKT01000001">
    <property type="protein sequence ID" value="STT01172.1"/>
    <property type="molecule type" value="Genomic_DNA"/>
</dbReference>
<dbReference type="PROSITE" id="PS00675">
    <property type="entry name" value="SIGMA54_INTERACT_1"/>
    <property type="match status" value="1"/>
</dbReference>
<dbReference type="Gene3D" id="3.40.50.300">
    <property type="entry name" value="P-loop containing nucleotide triphosphate hydrolases"/>
    <property type="match status" value="1"/>
</dbReference>
<protein>
    <submittedName>
        <fullName evidence="2">Transcriptional regulator levR</fullName>
    </submittedName>
</protein>
<dbReference type="SUPFAM" id="SSF52540">
    <property type="entry name" value="P-loop containing nucleoside triphosphate hydrolases"/>
    <property type="match status" value="1"/>
</dbReference>
<sequence length="183" mass="20672">MAKRGMRCRKTELLAFLQNQTDFFDPDNLSEVFTASWLARRFAMQRNTASHYLNQLVAQDVLVKINTRRSIFCIKKPFASSSTRFPAVSMPAWRSYSRRATASRSRPDHFSLLTGHDGSLRKPIEQMKTALFYPNGGLPLLITGDSGTGKSYMAELMHEFAIAQGLLAPDAPFVSFNWRAVCE</sequence>
<accession>A0A377UYH6</accession>
<organism evidence="2 3">
    <name type="scientific">Klebsiella pneumoniae</name>
    <dbReference type="NCBI Taxonomy" id="573"/>
    <lineage>
        <taxon>Bacteria</taxon>
        <taxon>Pseudomonadati</taxon>
        <taxon>Pseudomonadota</taxon>
        <taxon>Gammaproteobacteria</taxon>
        <taxon>Enterobacterales</taxon>
        <taxon>Enterobacteriaceae</taxon>
        <taxon>Klebsiella/Raoultella group</taxon>
        <taxon>Klebsiella</taxon>
        <taxon>Klebsiella pneumoniae complex</taxon>
    </lineage>
</organism>
<dbReference type="InterPro" id="IPR025662">
    <property type="entry name" value="Sigma_54_int_dom_ATP-bd_1"/>
</dbReference>
<dbReference type="InterPro" id="IPR027417">
    <property type="entry name" value="P-loop_NTPase"/>
</dbReference>
<evidence type="ECO:0000313" key="2">
    <source>
        <dbReference type="EMBL" id="STT01172.1"/>
    </source>
</evidence>